<keyword evidence="4" id="KW-0804">Transcription</keyword>
<feature type="domain" description="HTH lysR-type" evidence="5">
    <location>
        <begin position="1"/>
        <end position="58"/>
    </location>
</feature>
<dbReference type="GO" id="GO:0003677">
    <property type="term" value="F:DNA binding"/>
    <property type="evidence" value="ECO:0007669"/>
    <property type="project" value="UniProtKB-KW"/>
</dbReference>
<keyword evidence="3" id="KW-0238">DNA-binding</keyword>
<gene>
    <name evidence="6" type="ORF">W7K_19250</name>
</gene>
<dbReference type="InterPro" id="IPR036390">
    <property type="entry name" value="WH_DNA-bd_sf"/>
</dbReference>
<dbReference type="AlphaFoldDB" id="A0A0L8A5Q7"/>
<dbReference type="FunFam" id="1.10.10.10:FF:000001">
    <property type="entry name" value="LysR family transcriptional regulator"/>
    <property type="match status" value="1"/>
</dbReference>
<dbReference type="SUPFAM" id="SSF46785">
    <property type="entry name" value="Winged helix' DNA-binding domain"/>
    <property type="match status" value="1"/>
</dbReference>
<evidence type="ECO:0000256" key="3">
    <source>
        <dbReference type="ARBA" id="ARBA00023125"/>
    </source>
</evidence>
<dbReference type="InterPro" id="IPR036388">
    <property type="entry name" value="WH-like_DNA-bd_sf"/>
</dbReference>
<dbReference type="PANTHER" id="PTHR30346">
    <property type="entry name" value="TRANSCRIPTIONAL DUAL REGULATOR HCAR-RELATED"/>
    <property type="match status" value="1"/>
</dbReference>
<dbReference type="CDD" id="cd08414">
    <property type="entry name" value="PBP2_LTTR_aromatics_like"/>
    <property type="match status" value="1"/>
</dbReference>
<keyword evidence="2" id="KW-0805">Transcription regulation</keyword>
<organism evidence="6 7">
    <name type="scientific">Stenotrophomonas geniculata N1</name>
    <dbReference type="NCBI Taxonomy" id="1167641"/>
    <lineage>
        <taxon>Bacteria</taxon>
        <taxon>Pseudomonadati</taxon>
        <taxon>Pseudomonadota</taxon>
        <taxon>Gammaproteobacteria</taxon>
        <taxon>Lysobacterales</taxon>
        <taxon>Lysobacteraceae</taxon>
        <taxon>Stenotrophomonas</taxon>
    </lineage>
</organism>
<dbReference type="SUPFAM" id="SSF53850">
    <property type="entry name" value="Periplasmic binding protein-like II"/>
    <property type="match status" value="1"/>
</dbReference>
<dbReference type="PROSITE" id="PS50931">
    <property type="entry name" value="HTH_LYSR"/>
    <property type="match status" value="1"/>
</dbReference>
<dbReference type="GO" id="GO:0003700">
    <property type="term" value="F:DNA-binding transcription factor activity"/>
    <property type="evidence" value="ECO:0007669"/>
    <property type="project" value="InterPro"/>
</dbReference>
<reference evidence="6 7" key="1">
    <citation type="journal article" date="2012" name="J. Bacteriol.">
        <title>Genome sequence of a novel nicotine-degrading strain, Pseudomonas geniculata N1.</title>
        <authorList>
            <person name="Tang H."/>
            <person name="Yu H."/>
            <person name="Tai C."/>
            <person name="Huang K."/>
            <person name="Liu Y."/>
            <person name="Wang L."/>
            <person name="Yao Y."/>
            <person name="Wu G."/>
            <person name="Xu P."/>
        </authorList>
    </citation>
    <scope>NUCLEOTIDE SEQUENCE [LARGE SCALE GENOMIC DNA]</scope>
    <source>
        <strain evidence="6 7">N1</strain>
    </source>
</reference>
<protein>
    <submittedName>
        <fullName evidence="6">LysR family transcriptional regulator</fullName>
    </submittedName>
</protein>
<dbReference type="OrthoDB" id="5289754at2"/>
<dbReference type="InterPro" id="IPR005119">
    <property type="entry name" value="LysR_subst-bd"/>
</dbReference>
<dbReference type="Pfam" id="PF03466">
    <property type="entry name" value="LysR_substrate"/>
    <property type="match status" value="1"/>
</dbReference>
<dbReference type="EMBL" id="AJLO02000041">
    <property type="protein sequence ID" value="KOE97717.1"/>
    <property type="molecule type" value="Genomic_DNA"/>
</dbReference>
<evidence type="ECO:0000256" key="2">
    <source>
        <dbReference type="ARBA" id="ARBA00023015"/>
    </source>
</evidence>
<dbReference type="Gene3D" id="3.40.190.10">
    <property type="entry name" value="Periplasmic binding protein-like II"/>
    <property type="match status" value="2"/>
</dbReference>
<evidence type="ECO:0000313" key="7">
    <source>
        <dbReference type="Proteomes" id="UP000036890"/>
    </source>
</evidence>
<evidence type="ECO:0000313" key="6">
    <source>
        <dbReference type="EMBL" id="KOE97717.1"/>
    </source>
</evidence>
<comment type="caution">
    <text evidence="6">The sequence shown here is derived from an EMBL/GenBank/DDBJ whole genome shotgun (WGS) entry which is preliminary data.</text>
</comment>
<evidence type="ECO:0000259" key="5">
    <source>
        <dbReference type="PROSITE" id="PS50931"/>
    </source>
</evidence>
<dbReference type="Pfam" id="PF00126">
    <property type="entry name" value="HTH_1"/>
    <property type="match status" value="1"/>
</dbReference>
<name>A0A0L8A5Q7_9GAMM</name>
<dbReference type="RefSeq" id="WP_010481261.1">
    <property type="nucleotide sequence ID" value="NZ_AJLO02000041.1"/>
</dbReference>
<dbReference type="Proteomes" id="UP000036890">
    <property type="component" value="Unassembled WGS sequence"/>
</dbReference>
<sequence>MERRHLEYFVTLAEELHFGRAALRLGIATPTLSVQIQDIERRLGTRLFDRSRREVLLTSAGEVFLAEARDVLRRFEQAETLGRRAGRGEIGKIEIGYVGSALYAGALQDQLSRFRSRYPGVELQVSEWPMGELPQLLQEGRVDVVFCRPPMDVPDSFGEHTLVEDHFCVALPETHPLAQARAPVQPASLARESFVMPEQPVGAMEVGRRGGFIPRIRSQPGHLAAVLAEVSVGVGSVAIVPSVLQRTLVLPGMIYLPLAGPTIVSTIAVQYRRAETSPVVRRLIEQVKETPCRRIDMLPLA</sequence>
<dbReference type="PANTHER" id="PTHR30346:SF30">
    <property type="entry name" value="SMALL NEUTRAL PROTEASE REGULATORY PROTEIN"/>
    <property type="match status" value="1"/>
</dbReference>
<proteinExistence type="inferred from homology"/>
<evidence type="ECO:0000256" key="4">
    <source>
        <dbReference type="ARBA" id="ARBA00023163"/>
    </source>
</evidence>
<dbReference type="Gene3D" id="1.10.10.10">
    <property type="entry name" value="Winged helix-like DNA-binding domain superfamily/Winged helix DNA-binding domain"/>
    <property type="match status" value="1"/>
</dbReference>
<comment type="similarity">
    <text evidence="1">Belongs to the LysR transcriptional regulatory family.</text>
</comment>
<accession>A0A0L8A5Q7</accession>
<dbReference type="InterPro" id="IPR000847">
    <property type="entry name" value="LysR_HTH_N"/>
</dbReference>
<evidence type="ECO:0000256" key="1">
    <source>
        <dbReference type="ARBA" id="ARBA00009437"/>
    </source>
</evidence>
<dbReference type="GO" id="GO:0032993">
    <property type="term" value="C:protein-DNA complex"/>
    <property type="evidence" value="ECO:0007669"/>
    <property type="project" value="TreeGrafter"/>
</dbReference>